<dbReference type="UniPathway" id="UPA00109">
    <property type="reaction ID" value="UER00183"/>
</dbReference>
<dbReference type="CDD" id="cd00948">
    <property type="entry name" value="FBP_aldolase_I_a"/>
    <property type="match status" value="1"/>
</dbReference>
<dbReference type="PANTHER" id="PTHR11627">
    <property type="entry name" value="FRUCTOSE-BISPHOSPHATE ALDOLASE"/>
    <property type="match status" value="1"/>
</dbReference>
<dbReference type="EC" id="4.1.2.13" evidence="6"/>
<dbReference type="EMBL" id="UFTF01000001">
    <property type="protein sequence ID" value="SUV45685.1"/>
    <property type="molecule type" value="Genomic_DNA"/>
</dbReference>
<evidence type="ECO:0000256" key="5">
    <source>
        <dbReference type="ARBA" id="ARBA00023239"/>
    </source>
</evidence>
<dbReference type="RefSeq" id="WP_004856426.1">
    <property type="nucleotide sequence ID" value="NZ_CACVBH010000001.1"/>
</dbReference>
<dbReference type="NCBIfam" id="NF033379">
    <property type="entry name" value="FrucBisAld_I"/>
    <property type="match status" value="1"/>
</dbReference>
<gene>
    <name evidence="7" type="ORF">NCTC12862_01344</name>
</gene>
<comment type="similarity">
    <text evidence="3 6">Belongs to the class I fructose-bisphosphate aldolase family.</text>
</comment>
<organism evidence="7 8">
    <name type="scientific">Bartonella doshiae</name>
    <dbReference type="NCBI Taxonomy" id="33044"/>
    <lineage>
        <taxon>Bacteria</taxon>
        <taxon>Pseudomonadati</taxon>
        <taxon>Pseudomonadota</taxon>
        <taxon>Alphaproteobacteria</taxon>
        <taxon>Hyphomicrobiales</taxon>
        <taxon>Bartonellaceae</taxon>
        <taxon>Bartonella</taxon>
    </lineage>
</organism>
<dbReference type="InterPro" id="IPR029768">
    <property type="entry name" value="Aldolase_I_AS"/>
</dbReference>
<sequence length="343" mass="37290">MNEHLEDIALALVHAGKGILAADESTATIGKRFESIGVESNEDNRRTYREMLFTAKEAMENAISGVILFDETIRQKASTGQMLTDLIREAGALPGIKVDTGAKSLAAFPQETITEGLDGLRERLKDYYALGARFAKWRAVIAIDAHALPTMGAINQNAQALARYAALCQEAGIVPIVEPEVLMDGLSRRHSITRCFEVTRTVLHTVFKELFEARVLFEGMILKPNMVIDGKDARSASVEEVAEKTVRVLKQTVPAAVPGIAFLSGGQSDEEATAHLSAMNALGTLPWKLTFSYGRALQAAALKAWGGKHENIPAAQKAFCHRARMNSLAALGQWTKDQEKSSV</sequence>
<name>A0A380ZHN5_BARDO</name>
<dbReference type="STRING" id="33044.GCA_900005695_01345"/>
<dbReference type="GO" id="GO:0004332">
    <property type="term" value="F:fructose-bisphosphate aldolase activity"/>
    <property type="evidence" value="ECO:0007669"/>
    <property type="project" value="UniProtKB-EC"/>
</dbReference>
<protein>
    <recommendedName>
        <fullName evidence="6">Fructose-bisphosphate aldolase</fullName>
        <ecNumber evidence="6">4.1.2.13</ecNumber>
    </recommendedName>
</protein>
<comment type="pathway">
    <text evidence="2">Carbohydrate degradation; glycolysis; D-glyceraldehyde 3-phosphate and glycerone phosphate from D-glucose: step 4/4.</text>
</comment>
<evidence type="ECO:0000256" key="4">
    <source>
        <dbReference type="ARBA" id="ARBA00023152"/>
    </source>
</evidence>
<proteinExistence type="inferred from homology"/>
<evidence type="ECO:0000313" key="7">
    <source>
        <dbReference type="EMBL" id="SUV45685.1"/>
    </source>
</evidence>
<evidence type="ECO:0000256" key="6">
    <source>
        <dbReference type="RuleBase" id="RU003994"/>
    </source>
</evidence>
<reference evidence="7 8" key="1">
    <citation type="submission" date="2018-06" db="EMBL/GenBank/DDBJ databases">
        <authorList>
            <consortium name="Pathogen Informatics"/>
            <person name="Doyle S."/>
        </authorList>
    </citation>
    <scope>NUCLEOTIDE SEQUENCE [LARGE SCALE GENOMIC DNA]</scope>
    <source>
        <strain evidence="7 8">NCTC12862</strain>
    </source>
</reference>
<comment type="catalytic activity">
    <reaction evidence="1 6">
        <text>beta-D-fructose 1,6-bisphosphate = D-glyceraldehyde 3-phosphate + dihydroxyacetone phosphate</text>
        <dbReference type="Rhea" id="RHEA:14729"/>
        <dbReference type="ChEBI" id="CHEBI:32966"/>
        <dbReference type="ChEBI" id="CHEBI:57642"/>
        <dbReference type="ChEBI" id="CHEBI:59776"/>
        <dbReference type="EC" id="4.1.2.13"/>
    </reaction>
</comment>
<dbReference type="OrthoDB" id="9793595at2"/>
<dbReference type="AlphaFoldDB" id="A0A380ZHN5"/>
<keyword evidence="4 6" id="KW-0324">Glycolysis</keyword>
<dbReference type="Gene3D" id="3.20.20.70">
    <property type="entry name" value="Aldolase class I"/>
    <property type="match status" value="1"/>
</dbReference>
<evidence type="ECO:0000313" key="8">
    <source>
        <dbReference type="Proteomes" id="UP000254950"/>
    </source>
</evidence>
<dbReference type="Proteomes" id="UP000254950">
    <property type="component" value="Unassembled WGS sequence"/>
</dbReference>
<dbReference type="Pfam" id="PF00274">
    <property type="entry name" value="Glycolytic"/>
    <property type="match status" value="1"/>
</dbReference>
<evidence type="ECO:0000256" key="3">
    <source>
        <dbReference type="ARBA" id="ARBA00010387"/>
    </source>
</evidence>
<dbReference type="GO" id="GO:0006096">
    <property type="term" value="P:glycolytic process"/>
    <property type="evidence" value="ECO:0007669"/>
    <property type="project" value="UniProtKB-UniPathway"/>
</dbReference>
<dbReference type="SUPFAM" id="SSF51569">
    <property type="entry name" value="Aldolase"/>
    <property type="match status" value="1"/>
</dbReference>
<dbReference type="FunFam" id="3.20.20.70:FF:000140">
    <property type="entry name" value="Fructose-bisphosphate aldolase"/>
    <property type="match status" value="1"/>
</dbReference>
<evidence type="ECO:0000256" key="1">
    <source>
        <dbReference type="ARBA" id="ARBA00000441"/>
    </source>
</evidence>
<dbReference type="PROSITE" id="PS00158">
    <property type="entry name" value="ALDOLASE_CLASS_I"/>
    <property type="match status" value="1"/>
</dbReference>
<evidence type="ECO:0000256" key="2">
    <source>
        <dbReference type="ARBA" id="ARBA00004714"/>
    </source>
</evidence>
<dbReference type="InterPro" id="IPR000741">
    <property type="entry name" value="FBA_I"/>
</dbReference>
<keyword evidence="5 6" id="KW-0456">Lyase</keyword>
<accession>A0A380ZHN5</accession>
<dbReference type="InterPro" id="IPR013785">
    <property type="entry name" value="Aldolase_TIM"/>
</dbReference>